<dbReference type="AlphaFoldDB" id="A0A7J7PBJ1"/>
<accession>A0A7J7PBJ1</accession>
<dbReference type="EMBL" id="JACGCM010000032">
    <property type="protein sequence ID" value="KAF6176815.1"/>
    <property type="molecule type" value="Genomic_DNA"/>
</dbReference>
<organism evidence="1 2">
    <name type="scientific">Kingdonia uniflora</name>
    <dbReference type="NCBI Taxonomy" id="39325"/>
    <lineage>
        <taxon>Eukaryota</taxon>
        <taxon>Viridiplantae</taxon>
        <taxon>Streptophyta</taxon>
        <taxon>Embryophyta</taxon>
        <taxon>Tracheophyta</taxon>
        <taxon>Spermatophyta</taxon>
        <taxon>Magnoliopsida</taxon>
        <taxon>Ranunculales</taxon>
        <taxon>Circaeasteraceae</taxon>
        <taxon>Kingdonia</taxon>
    </lineage>
</organism>
<protein>
    <submittedName>
        <fullName evidence="1">Uncharacterized protein</fullName>
    </submittedName>
</protein>
<keyword evidence="2" id="KW-1185">Reference proteome</keyword>
<name>A0A7J7PBJ1_9MAGN</name>
<gene>
    <name evidence="1" type="ORF">GIB67_026502</name>
</gene>
<comment type="caution">
    <text evidence="1">The sequence shown here is derived from an EMBL/GenBank/DDBJ whole genome shotgun (WGS) entry which is preliminary data.</text>
</comment>
<reference evidence="1 2" key="1">
    <citation type="journal article" date="2020" name="IScience">
        <title>Genome Sequencing of the Endangered Kingdonia uniflora (Circaeasteraceae, Ranunculales) Reveals Potential Mechanisms of Evolutionary Specialization.</title>
        <authorList>
            <person name="Sun Y."/>
            <person name="Deng T."/>
            <person name="Zhang A."/>
            <person name="Moore M.J."/>
            <person name="Landis J.B."/>
            <person name="Lin N."/>
            <person name="Zhang H."/>
            <person name="Zhang X."/>
            <person name="Huang J."/>
            <person name="Zhang X."/>
            <person name="Sun H."/>
            <person name="Wang H."/>
        </authorList>
    </citation>
    <scope>NUCLEOTIDE SEQUENCE [LARGE SCALE GENOMIC DNA]</scope>
    <source>
        <strain evidence="1">TB1705</strain>
        <tissue evidence="1">Leaf</tissue>
    </source>
</reference>
<evidence type="ECO:0000313" key="1">
    <source>
        <dbReference type="EMBL" id="KAF6176815.1"/>
    </source>
</evidence>
<sequence length="85" mass="9731">MTALIISLVIQVRCGAYRLVRMIFPLTIVYLRSLLWMLSAADRSLGRMWCSIRKSRRGWRQSGEMSRSVCMAGIGFKVMLSLSMI</sequence>
<proteinExistence type="predicted"/>
<dbReference type="Proteomes" id="UP000541444">
    <property type="component" value="Unassembled WGS sequence"/>
</dbReference>
<evidence type="ECO:0000313" key="2">
    <source>
        <dbReference type="Proteomes" id="UP000541444"/>
    </source>
</evidence>